<sequence length="84" mass="9202">MFIGGLQPTHITHSSTLSVLADRNSRIIMKVLDGEGKIAKTLTSFVDAGKQDLALNLSDLQNGVYILNAFCGDVFLKSFKFIKQ</sequence>
<accession>A0A1J5SGR6</accession>
<organism evidence="1">
    <name type="scientific">mine drainage metagenome</name>
    <dbReference type="NCBI Taxonomy" id="410659"/>
    <lineage>
        <taxon>unclassified sequences</taxon>
        <taxon>metagenomes</taxon>
        <taxon>ecological metagenomes</taxon>
    </lineage>
</organism>
<name>A0A1J5SGR6_9ZZZZ</name>
<evidence type="ECO:0008006" key="2">
    <source>
        <dbReference type="Google" id="ProtNLM"/>
    </source>
</evidence>
<protein>
    <recommendedName>
        <fullName evidence="2">Secretion system C-terminal sorting domain-containing protein</fullName>
    </recommendedName>
</protein>
<evidence type="ECO:0000313" key="1">
    <source>
        <dbReference type="EMBL" id="OIR07607.1"/>
    </source>
</evidence>
<dbReference type="AlphaFoldDB" id="A0A1J5SGR6"/>
<dbReference type="EMBL" id="MLJW01000036">
    <property type="protein sequence ID" value="OIR07607.1"/>
    <property type="molecule type" value="Genomic_DNA"/>
</dbReference>
<proteinExistence type="predicted"/>
<reference evidence="1" key="1">
    <citation type="submission" date="2016-10" db="EMBL/GenBank/DDBJ databases">
        <title>Sequence of Gallionella enrichment culture.</title>
        <authorList>
            <person name="Poehlein A."/>
            <person name="Muehling M."/>
            <person name="Daniel R."/>
        </authorList>
    </citation>
    <scope>NUCLEOTIDE SEQUENCE</scope>
</reference>
<gene>
    <name evidence="1" type="ORF">GALL_102700</name>
</gene>
<comment type="caution">
    <text evidence="1">The sequence shown here is derived from an EMBL/GenBank/DDBJ whole genome shotgun (WGS) entry which is preliminary data.</text>
</comment>